<feature type="compositionally biased region" description="Polar residues" evidence="4">
    <location>
        <begin position="121"/>
        <end position="130"/>
    </location>
</feature>
<reference evidence="6" key="1">
    <citation type="submission" date="2022-04" db="EMBL/GenBank/DDBJ databases">
        <title>Carnegiea gigantea Genome sequencing and assembly v2.</title>
        <authorList>
            <person name="Copetti D."/>
            <person name="Sanderson M.J."/>
            <person name="Burquez A."/>
            <person name="Wojciechowski M.F."/>
        </authorList>
    </citation>
    <scope>NUCLEOTIDE SEQUENCE</scope>
    <source>
        <strain evidence="6">SGP5-SGP5p</strain>
        <tissue evidence="6">Aerial part</tissue>
    </source>
</reference>
<name>A0A9Q1K8S3_9CARY</name>
<dbReference type="EMBL" id="JAKOGI010000253">
    <property type="protein sequence ID" value="KAJ8438453.1"/>
    <property type="molecule type" value="Genomic_DNA"/>
</dbReference>
<evidence type="ECO:0000313" key="6">
    <source>
        <dbReference type="EMBL" id="KAJ8438453.1"/>
    </source>
</evidence>
<accession>A0A9Q1K8S3</accession>
<feature type="region of interest" description="Leucine repeat II (LRII)" evidence="3">
    <location>
        <begin position="536"/>
        <end position="568"/>
    </location>
</feature>
<feature type="region of interest" description="SAW" evidence="3">
    <location>
        <begin position="674"/>
        <end position="747"/>
    </location>
</feature>
<comment type="similarity">
    <text evidence="3">Belongs to the GRAS family.</text>
</comment>
<dbReference type="Pfam" id="PF03514">
    <property type="entry name" value="GRAS"/>
    <property type="match status" value="1"/>
</dbReference>
<evidence type="ECO:0000256" key="4">
    <source>
        <dbReference type="SAM" id="MobiDB-lite"/>
    </source>
</evidence>
<evidence type="ECO:0000256" key="1">
    <source>
        <dbReference type="ARBA" id="ARBA00023015"/>
    </source>
</evidence>
<evidence type="ECO:0000259" key="5">
    <source>
        <dbReference type="Pfam" id="PF01728"/>
    </source>
</evidence>
<keyword evidence="2" id="KW-0804">Transcription</keyword>
<keyword evidence="7" id="KW-1185">Reference proteome</keyword>
<feature type="region of interest" description="Disordered" evidence="4">
    <location>
        <begin position="120"/>
        <end position="160"/>
    </location>
</feature>
<dbReference type="PROSITE" id="PS50985">
    <property type="entry name" value="GRAS"/>
    <property type="match status" value="1"/>
</dbReference>
<dbReference type="InterPro" id="IPR005202">
    <property type="entry name" value="TF_GRAS"/>
</dbReference>
<dbReference type="GO" id="GO:0001510">
    <property type="term" value="P:RNA methylation"/>
    <property type="evidence" value="ECO:0007669"/>
    <property type="project" value="InterPro"/>
</dbReference>
<evidence type="ECO:0000256" key="2">
    <source>
        <dbReference type="ARBA" id="ARBA00023163"/>
    </source>
</evidence>
<keyword evidence="1" id="KW-0805">Transcription regulation</keyword>
<evidence type="ECO:0000313" key="7">
    <source>
        <dbReference type="Proteomes" id="UP001153076"/>
    </source>
</evidence>
<feature type="short sequence motif" description="VHIID" evidence="3">
    <location>
        <begin position="486"/>
        <end position="490"/>
    </location>
</feature>
<dbReference type="OrthoDB" id="47276at2759"/>
<dbReference type="InterPro" id="IPR029063">
    <property type="entry name" value="SAM-dependent_MTases_sf"/>
</dbReference>
<organism evidence="6 7">
    <name type="scientific">Carnegiea gigantea</name>
    <dbReference type="NCBI Taxonomy" id="171969"/>
    <lineage>
        <taxon>Eukaryota</taxon>
        <taxon>Viridiplantae</taxon>
        <taxon>Streptophyta</taxon>
        <taxon>Embryophyta</taxon>
        <taxon>Tracheophyta</taxon>
        <taxon>Spermatophyta</taxon>
        <taxon>Magnoliopsida</taxon>
        <taxon>eudicotyledons</taxon>
        <taxon>Gunneridae</taxon>
        <taxon>Pentapetalae</taxon>
        <taxon>Caryophyllales</taxon>
        <taxon>Cactineae</taxon>
        <taxon>Cactaceae</taxon>
        <taxon>Cactoideae</taxon>
        <taxon>Echinocereeae</taxon>
        <taxon>Carnegiea</taxon>
    </lineage>
</organism>
<evidence type="ECO:0000256" key="3">
    <source>
        <dbReference type="PROSITE-ProRule" id="PRU01191"/>
    </source>
</evidence>
<protein>
    <recommendedName>
        <fullName evidence="5">Ribosomal RNA methyltransferase FtsJ domain-containing protein</fullName>
    </recommendedName>
</protein>
<dbReference type="InterPro" id="IPR015507">
    <property type="entry name" value="rRNA-MeTfrase_E"/>
</dbReference>
<dbReference type="AlphaFoldDB" id="A0A9Q1K8S3"/>
<comment type="caution">
    <text evidence="3">Lacks conserved residue(s) required for the propagation of feature annotation.</text>
</comment>
<feature type="region of interest" description="VHIID" evidence="3">
    <location>
        <begin position="455"/>
        <end position="520"/>
    </location>
</feature>
<proteinExistence type="inferred from homology"/>
<feature type="domain" description="Ribosomal RNA methyltransferase FtsJ" evidence="5">
    <location>
        <begin position="765"/>
        <end position="942"/>
    </location>
</feature>
<dbReference type="InterPro" id="IPR002877">
    <property type="entry name" value="RNA_MeTrfase_FtsJ_dom"/>
</dbReference>
<dbReference type="GO" id="GO:0008168">
    <property type="term" value="F:methyltransferase activity"/>
    <property type="evidence" value="ECO:0007669"/>
    <property type="project" value="InterPro"/>
</dbReference>
<comment type="caution">
    <text evidence="6">The sequence shown here is derived from an EMBL/GenBank/DDBJ whole genome shotgun (WGS) entry which is preliminary data.</text>
</comment>
<gene>
    <name evidence="6" type="ORF">Cgig2_027133</name>
</gene>
<sequence length="996" mass="110644">MDPQIDELYGPLHQMKFNDQRRPILSNENFVNVLKPPNSNWNSPFGNPTVITTNPNFDLVVPSLGPNVEGALHEDYDFNDVVLKYINQVLMEEDEGEKIHLGHEPLALEAAEKSLYEVLGQSHSPQNQYSPEDKRDDLSESGVRSCVSYSRDGASSGSGIVEHSWSSYPPEYNPMRMADFPVLPSKPLLTTSYISSNSLTGKGNGLVDRLADSPVSALSVSDIFNDSQSVIQFQKGMEEASKFLPKASLCLDLNTGPCPRGSVNKARGGLILVETSHENEVAVLASRGKKHRHPEELRSEVGRGSKQPAVFQFSDEAVVRSEMFDRVLLCSGGKNDADLRQALQSELNKTMRNAQMKGSNGGKGRGRKQVGTRDVVDLRSLLTLCAQAVGHNDQRRANDLIRQIRKHSSPTGDGNQRMAHYFADGLEARLAGVGTPIYNSLVTGPASAVDILRAYHMFLATCPFKKIGNFFSNRTIMDVAQKANRLHIIDLGIVYGFQWPCLIQRLSSRPGGPPKLRITGVDLPQPGFRPAKRVEETGRRLRNYAESFNVPFEFNAIAKSWETLTLEDLKIDPDEVLVVNCLFRFKYIPEETVIAECRRDIVLNLIRQIKPAVFIHGVVNGAFNSPFFITRFREALFHFSTLFDVLEANLPRDIEERILIERDIFGRQAMNVIACEGLERIERPETYKQWQVRNERAGLKQLPLNPETVEMAKKRVTAVYHKDFSIDEDGHWIGHTADPSLNEEAAMSGAGVPDFFYREAQRLGYVARSAFKLLQMQGKYKLIKPGSSVLDLGCAPGAWLQVACKSLGPPKNGGVVVGIDLKKVKVPSTHCDARVQTLCADVMSLPRDQLRSLSPQGFSVILSDMCPLVSGIKTKDAALSAELGMRALDLAVGGTCVQQDSGVREPVDNSSQTGDNKGILLPGGNLLIKLLESEDMQESYLRMKQLRRLLAFAARATTGFFVPSLSRESSTKVQHARKEELMYWQQRENMFGKKGT</sequence>
<dbReference type="PANTHER" id="PTHR31636">
    <property type="entry name" value="OSJNBA0084A10.13 PROTEIN-RELATED"/>
    <property type="match status" value="1"/>
</dbReference>
<dbReference type="Gene3D" id="3.40.50.150">
    <property type="entry name" value="Vaccinia Virus protein VP39"/>
    <property type="match status" value="1"/>
</dbReference>
<dbReference type="HAMAP" id="MF_01547">
    <property type="entry name" value="RNA_methyltr_E"/>
    <property type="match status" value="1"/>
</dbReference>
<feature type="region of interest" description="Leucine repeat I (LRI)" evidence="3">
    <location>
        <begin position="376"/>
        <end position="436"/>
    </location>
</feature>
<dbReference type="Pfam" id="PF01728">
    <property type="entry name" value="FtsJ"/>
    <property type="match status" value="1"/>
</dbReference>
<dbReference type="Proteomes" id="UP001153076">
    <property type="component" value="Unassembled WGS sequence"/>
</dbReference>
<dbReference type="SUPFAM" id="SSF53335">
    <property type="entry name" value="S-adenosyl-L-methionine-dependent methyltransferases"/>
    <property type="match status" value="1"/>
</dbReference>